<accession>A0A7I8LIM2</accession>
<evidence type="ECO:0000313" key="2">
    <source>
        <dbReference type="EMBL" id="CAA7409692.1"/>
    </source>
</evidence>
<feature type="region of interest" description="Disordered" evidence="1">
    <location>
        <begin position="1"/>
        <end position="22"/>
    </location>
</feature>
<name>A0A7I8LIM2_SPIIN</name>
<dbReference type="EMBL" id="LR746279">
    <property type="protein sequence ID" value="CAA7409692.1"/>
    <property type="molecule type" value="Genomic_DNA"/>
</dbReference>
<feature type="compositionally biased region" description="Basic and acidic residues" evidence="1">
    <location>
        <begin position="1"/>
        <end position="10"/>
    </location>
</feature>
<gene>
    <name evidence="2" type="ORF">SI8410_16020370</name>
</gene>
<dbReference type="Proteomes" id="UP000663760">
    <property type="component" value="Chromosome 16"/>
</dbReference>
<evidence type="ECO:0000256" key="1">
    <source>
        <dbReference type="SAM" id="MobiDB-lite"/>
    </source>
</evidence>
<sequence>MNKKSQENRGEGTWGVGYNTLG</sequence>
<evidence type="ECO:0000313" key="3">
    <source>
        <dbReference type="Proteomes" id="UP000663760"/>
    </source>
</evidence>
<reference evidence="2" key="1">
    <citation type="submission" date="2020-02" db="EMBL/GenBank/DDBJ databases">
        <authorList>
            <person name="Scholz U."/>
            <person name="Mascher M."/>
            <person name="Fiebig A."/>
        </authorList>
    </citation>
    <scope>NUCLEOTIDE SEQUENCE</scope>
</reference>
<organism evidence="2 3">
    <name type="scientific">Spirodela intermedia</name>
    <name type="common">Intermediate duckweed</name>
    <dbReference type="NCBI Taxonomy" id="51605"/>
    <lineage>
        <taxon>Eukaryota</taxon>
        <taxon>Viridiplantae</taxon>
        <taxon>Streptophyta</taxon>
        <taxon>Embryophyta</taxon>
        <taxon>Tracheophyta</taxon>
        <taxon>Spermatophyta</taxon>
        <taxon>Magnoliopsida</taxon>
        <taxon>Liliopsida</taxon>
        <taxon>Araceae</taxon>
        <taxon>Lemnoideae</taxon>
        <taxon>Spirodela</taxon>
    </lineage>
</organism>
<keyword evidence="3" id="KW-1185">Reference proteome</keyword>
<protein>
    <submittedName>
        <fullName evidence="2">Uncharacterized protein</fullName>
    </submittedName>
</protein>
<dbReference type="AlphaFoldDB" id="A0A7I8LIM2"/>
<proteinExistence type="predicted"/>